<accession>A0AA88R1P3</accession>
<dbReference type="AlphaFoldDB" id="A0AA88R1P3"/>
<reference evidence="1" key="1">
    <citation type="submission" date="2022-12" db="EMBL/GenBank/DDBJ databases">
        <title>Draft genome assemblies for two species of Escallonia (Escalloniales).</title>
        <authorList>
            <person name="Chanderbali A."/>
            <person name="Dervinis C."/>
            <person name="Anghel I."/>
            <person name="Soltis D."/>
            <person name="Soltis P."/>
            <person name="Zapata F."/>
        </authorList>
    </citation>
    <scope>NUCLEOTIDE SEQUENCE</scope>
    <source>
        <strain evidence="1">UCBG92.1500</strain>
        <tissue evidence="1">Leaf</tissue>
    </source>
</reference>
<evidence type="ECO:0000313" key="1">
    <source>
        <dbReference type="EMBL" id="KAK2980437.1"/>
    </source>
</evidence>
<name>A0AA88R1P3_9ASTE</name>
<gene>
    <name evidence="1" type="ORF">RJ640_013991</name>
</gene>
<evidence type="ECO:0000313" key="2">
    <source>
        <dbReference type="Proteomes" id="UP001187471"/>
    </source>
</evidence>
<keyword evidence="2" id="KW-1185">Reference proteome</keyword>
<proteinExistence type="predicted"/>
<dbReference type="GO" id="GO:0005886">
    <property type="term" value="C:plasma membrane"/>
    <property type="evidence" value="ECO:0007669"/>
    <property type="project" value="TreeGrafter"/>
</dbReference>
<dbReference type="PANTHER" id="PTHR33199">
    <property type="entry name" value="MACPF DOMAIN-CONTAINING PROTEIN CAD1"/>
    <property type="match status" value="1"/>
</dbReference>
<dbReference type="PANTHER" id="PTHR33199:SF2">
    <property type="entry name" value="OS02G0475300 PROTEIN"/>
    <property type="match status" value="1"/>
</dbReference>
<dbReference type="GO" id="GO:2000031">
    <property type="term" value="P:regulation of salicylic acid mediated signaling pathway"/>
    <property type="evidence" value="ECO:0007669"/>
    <property type="project" value="InterPro"/>
</dbReference>
<dbReference type="InterPro" id="IPR044663">
    <property type="entry name" value="CAD1/NSL1-like"/>
</dbReference>
<dbReference type="Proteomes" id="UP001187471">
    <property type="component" value="Unassembled WGS sequence"/>
</dbReference>
<protein>
    <submittedName>
        <fullName evidence="1">Uncharacterized protein</fullName>
    </submittedName>
</protein>
<dbReference type="EMBL" id="JAVXUO010001633">
    <property type="protein sequence ID" value="KAK2980437.1"/>
    <property type="molecule type" value="Genomic_DNA"/>
</dbReference>
<organism evidence="1 2">
    <name type="scientific">Escallonia rubra</name>
    <dbReference type="NCBI Taxonomy" id="112253"/>
    <lineage>
        <taxon>Eukaryota</taxon>
        <taxon>Viridiplantae</taxon>
        <taxon>Streptophyta</taxon>
        <taxon>Embryophyta</taxon>
        <taxon>Tracheophyta</taxon>
        <taxon>Spermatophyta</taxon>
        <taxon>Magnoliopsida</taxon>
        <taxon>eudicotyledons</taxon>
        <taxon>Gunneridae</taxon>
        <taxon>Pentapetalae</taxon>
        <taxon>asterids</taxon>
        <taxon>campanulids</taxon>
        <taxon>Escalloniales</taxon>
        <taxon>Escalloniaceae</taxon>
        <taxon>Escallonia</taxon>
    </lineage>
</organism>
<sequence>MEEANKPIEIIALESLGSGFDLASDFRLKFVKKCPSGGAGAGGRLVVLDEADKRDVLVPGGGTIRGVPEGIRFDKGDRIRLKSDVLEFNQVYNREDMKLLMSELLNQRSSVQGKIPSGYFNAVFDLTGAWSNDAADAKCLAFDGYFISLYNLHLTASPLVLQEKKSSSVIPRSQLRRYLEDLGDYLFSDGKSPSLLERNTRDGKHKVPEVFGRMLQPHKMHFTAITETSSKDVPWINISKNLLDCMIRVPDKPALEDLQYFLEFQVPRQWAPLFCELPLRHQRRKAFLPSLQFSFMGPKIHVNSTQVGESVKYMFHEKGEKEHKQLNLT</sequence>
<comment type="caution">
    <text evidence="1">The sequence shown here is derived from an EMBL/GenBank/DDBJ whole genome shotgun (WGS) entry which is preliminary data.</text>
</comment>
<dbReference type="GO" id="GO:0009626">
    <property type="term" value="P:plant-type hypersensitive response"/>
    <property type="evidence" value="ECO:0007669"/>
    <property type="project" value="TreeGrafter"/>
</dbReference>